<proteinExistence type="inferred from homology"/>
<dbReference type="PROSITE" id="PS50893">
    <property type="entry name" value="ABC_TRANSPORTER_2"/>
    <property type="match status" value="1"/>
</dbReference>
<sequence length="297" mass="33800">MNNILEVNNLTMSFKKFKALKNVSFKISNHNQVIGLIGPNGAGKTTLINTILGQLKPTKGDIWANQEDIAFCPDVPIFEPYLTPIEVIQQTLELNGKKSRKYNPEIHTILESVGLKRYKNKLVGQFSRGMKQRLGIASSLVLEPKIIFLDEPTSALDPFGQRDILNLVRTISKDRIVIISSHNLSDIEKIAENLIVLSQGTLIYQGPVNEFVQNDKEYVYLTLSENENIEEVKAVFKNNDIKYNLTSDMNFQLKSSELQKIFLLLSKYPNIMKKIERDSLDLDEAFEKRVKQLIDSV</sequence>
<protein>
    <submittedName>
        <fullName evidence="6">ABC transporter ATP-binding protein</fullName>
    </submittedName>
</protein>
<evidence type="ECO:0000256" key="4">
    <source>
        <dbReference type="ARBA" id="ARBA00022840"/>
    </source>
</evidence>
<evidence type="ECO:0000256" key="2">
    <source>
        <dbReference type="ARBA" id="ARBA00022448"/>
    </source>
</evidence>
<dbReference type="InterPro" id="IPR003593">
    <property type="entry name" value="AAA+_ATPase"/>
</dbReference>
<gene>
    <name evidence="6" type="ORF">HHH54_02120</name>
</gene>
<dbReference type="GO" id="GO:0005524">
    <property type="term" value="F:ATP binding"/>
    <property type="evidence" value="ECO:0007669"/>
    <property type="project" value="UniProtKB-KW"/>
</dbReference>
<dbReference type="InterPro" id="IPR003439">
    <property type="entry name" value="ABC_transporter-like_ATP-bd"/>
</dbReference>
<feature type="domain" description="ABC transporter" evidence="5">
    <location>
        <begin position="5"/>
        <end position="224"/>
    </location>
</feature>
<keyword evidence="3" id="KW-0547">Nucleotide-binding</keyword>
<keyword evidence="4 6" id="KW-0067">ATP-binding</keyword>
<dbReference type="Pfam" id="PF00005">
    <property type="entry name" value="ABC_tran"/>
    <property type="match status" value="1"/>
</dbReference>
<keyword evidence="7" id="KW-1185">Reference proteome</keyword>
<dbReference type="PANTHER" id="PTHR43335">
    <property type="entry name" value="ABC TRANSPORTER, ATP-BINDING PROTEIN"/>
    <property type="match status" value="1"/>
</dbReference>
<dbReference type="InterPro" id="IPR027417">
    <property type="entry name" value="P-loop_NTPase"/>
</dbReference>
<dbReference type="RefSeq" id="WP_198617187.1">
    <property type="nucleotide sequence ID" value="NZ_JABANU010000004.1"/>
</dbReference>
<dbReference type="Gene3D" id="3.40.50.300">
    <property type="entry name" value="P-loop containing nucleotide triphosphate hydrolases"/>
    <property type="match status" value="1"/>
</dbReference>
<comment type="caution">
    <text evidence="6">The sequence shown here is derived from an EMBL/GenBank/DDBJ whole genome shotgun (WGS) entry which is preliminary data.</text>
</comment>
<dbReference type="SUPFAM" id="SSF52540">
    <property type="entry name" value="P-loop containing nucleoside triphosphate hydrolases"/>
    <property type="match status" value="1"/>
</dbReference>
<evidence type="ECO:0000256" key="3">
    <source>
        <dbReference type="ARBA" id="ARBA00022741"/>
    </source>
</evidence>
<evidence type="ECO:0000256" key="1">
    <source>
        <dbReference type="ARBA" id="ARBA00005417"/>
    </source>
</evidence>
<evidence type="ECO:0000313" key="7">
    <source>
        <dbReference type="Proteomes" id="UP000751852"/>
    </source>
</evidence>
<keyword evidence="2" id="KW-0813">Transport</keyword>
<dbReference type="Proteomes" id="UP000751852">
    <property type="component" value="Unassembled WGS sequence"/>
</dbReference>
<dbReference type="PANTHER" id="PTHR43335:SF4">
    <property type="entry name" value="ABC TRANSPORTER, ATP-BINDING PROTEIN"/>
    <property type="match status" value="1"/>
</dbReference>
<comment type="similarity">
    <text evidence="1">Belongs to the ABC transporter superfamily.</text>
</comment>
<accession>A0ABS0T6N2</accession>
<organism evidence="6 7">
    <name type="scientific">Staphylococcus canis</name>
    <dbReference type="NCBI Taxonomy" id="2724942"/>
    <lineage>
        <taxon>Bacteria</taxon>
        <taxon>Bacillati</taxon>
        <taxon>Bacillota</taxon>
        <taxon>Bacilli</taxon>
        <taxon>Bacillales</taxon>
        <taxon>Staphylococcaceae</taxon>
        <taxon>Staphylococcus</taxon>
    </lineage>
</organism>
<dbReference type="SMART" id="SM00382">
    <property type="entry name" value="AAA"/>
    <property type="match status" value="1"/>
</dbReference>
<name>A0ABS0T6N2_9STAP</name>
<evidence type="ECO:0000259" key="5">
    <source>
        <dbReference type="PROSITE" id="PS50893"/>
    </source>
</evidence>
<dbReference type="EMBL" id="JABANU010000004">
    <property type="protein sequence ID" value="MBI5974393.1"/>
    <property type="molecule type" value="Genomic_DNA"/>
</dbReference>
<evidence type="ECO:0000313" key="6">
    <source>
        <dbReference type="EMBL" id="MBI5974393.1"/>
    </source>
</evidence>
<dbReference type="CDD" id="cd03230">
    <property type="entry name" value="ABC_DR_subfamily_A"/>
    <property type="match status" value="1"/>
</dbReference>
<reference evidence="6 7" key="1">
    <citation type="submission" date="2020-04" db="EMBL/GenBank/DDBJ databases">
        <title>Staphylococcus species from domestic dog.</title>
        <authorList>
            <person name="Paterson G.K."/>
        </authorList>
    </citation>
    <scope>NUCLEOTIDE SEQUENCE [LARGE SCALE GENOMIC DNA]</scope>
    <source>
        <strain evidence="6 7">H16/1A</strain>
    </source>
</reference>